<protein>
    <recommendedName>
        <fullName evidence="4">Core-binding (CB) domain-containing protein</fullName>
    </recommendedName>
</protein>
<dbReference type="InterPro" id="IPR013762">
    <property type="entry name" value="Integrase-like_cat_sf"/>
</dbReference>
<dbReference type="AlphaFoldDB" id="A0A382C846"/>
<dbReference type="SUPFAM" id="SSF56349">
    <property type="entry name" value="DNA breaking-rejoining enzymes"/>
    <property type="match status" value="1"/>
</dbReference>
<dbReference type="GO" id="GO:0003677">
    <property type="term" value="F:DNA binding"/>
    <property type="evidence" value="ECO:0007669"/>
    <property type="project" value="UniProtKB-KW"/>
</dbReference>
<evidence type="ECO:0000256" key="2">
    <source>
        <dbReference type="ARBA" id="ARBA00023172"/>
    </source>
</evidence>
<dbReference type="EMBL" id="UINC01033177">
    <property type="protein sequence ID" value="SVB22039.1"/>
    <property type="molecule type" value="Genomic_DNA"/>
</dbReference>
<sequence length="221" mass="26175">MATIRRRKFKFKVSYTCQVRRKGFRTIIKSFDTRKQAQKWARGIERKLDMGDFSDYSEASKLTLGDLLKRYRAENKHRLKKDWKNEEYKIGYILKDTISDTNCLRLSTRHLSEFRERRLMSVTGSTFNKDLSFISSVIQSAINDWGIYFPSNPCRSMKREKESKPRTRVLEDNEQTELLEACALVNNIYLKPMVSFSIETAIRQGELLKIRYGNINFRNRT</sequence>
<keyword evidence="2" id="KW-0233">DNA recombination</keyword>
<evidence type="ECO:0000256" key="1">
    <source>
        <dbReference type="ARBA" id="ARBA00023125"/>
    </source>
</evidence>
<dbReference type="Gene3D" id="1.10.150.130">
    <property type="match status" value="1"/>
</dbReference>
<feature type="non-terminal residue" evidence="3">
    <location>
        <position position="221"/>
    </location>
</feature>
<evidence type="ECO:0000313" key="3">
    <source>
        <dbReference type="EMBL" id="SVB22039.1"/>
    </source>
</evidence>
<organism evidence="3">
    <name type="scientific">marine metagenome</name>
    <dbReference type="NCBI Taxonomy" id="408172"/>
    <lineage>
        <taxon>unclassified sequences</taxon>
        <taxon>metagenomes</taxon>
        <taxon>ecological metagenomes</taxon>
    </lineage>
</organism>
<gene>
    <name evidence="3" type="ORF">METZ01_LOCUS174893</name>
</gene>
<evidence type="ECO:0008006" key="4">
    <source>
        <dbReference type="Google" id="ProtNLM"/>
    </source>
</evidence>
<accession>A0A382C846</accession>
<name>A0A382C846_9ZZZZ</name>
<dbReference type="InterPro" id="IPR010998">
    <property type="entry name" value="Integrase_recombinase_N"/>
</dbReference>
<proteinExistence type="predicted"/>
<reference evidence="3" key="1">
    <citation type="submission" date="2018-05" db="EMBL/GenBank/DDBJ databases">
        <authorList>
            <person name="Lanie J.A."/>
            <person name="Ng W.-L."/>
            <person name="Kazmierczak K.M."/>
            <person name="Andrzejewski T.M."/>
            <person name="Davidsen T.M."/>
            <person name="Wayne K.J."/>
            <person name="Tettelin H."/>
            <person name="Glass J.I."/>
            <person name="Rusch D."/>
            <person name="Podicherti R."/>
            <person name="Tsui H.-C.T."/>
            <person name="Winkler M.E."/>
        </authorList>
    </citation>
    <scope>NUCLEOTIDE SEQUENCE</scope>
</reference>
<dbReference type="InterPro" id="IPR011010">
    <property type="entry name" value="DNA_brk_join_enz"/>
</dbReference>
<dbReference type="Gene3D" id="1.10.443.10">
    <property type="entry name" value="Intergrase catalytic core"/>
    <property type="match status" value="1"/>
</dbReference>
<keyword evidence="1" id="KW-0238">DNA-binding</keyword>
<dbReference type="GO" id="GO:0006310">
    <property type="term" value="P:DNA recombination"/>
    <property type="evidence" value="ECO:0007669"/>
    <property type="project" value="UniProtKB-KW"/>
</dbReference>
<dbReference type="GO" id="GO:0015074">
    <property type="term" value="P:DNA integration"/>
    <property type="evidence" value="ECO:0007669"/>
    <property type="project" value="InterPro"/>
</dbReference>